<dbReference type="PANTHER" id="PTHR20854:SF4">
    <property type="entry name" value="INOSITOL-1-MONOPHOSPHATASE-RELATED"/>
    <property type="match status" value="1"/>
</dbReference>
<organism evidence="9 10">
    <name type="scientific">Fibrella aestuarina BUZ 2</name>
    <dbReference type="NCBI Taxonomy" id="1166018"/>
    <lineage>
        <taxon>Bacteria</taxon>
        <taxon>Pseudomonadati</taxon>
        <taxon>Bacteroidota</taxon>
        <taxon>Cytophagia</taxon>
        <taxon>Cytophagales</taxon>
        <taxon>Spirosomataceae</taxon>
        <taxon>Fibrella</taxon>
    </lineage>
</organism>
<comment type="cofactor">
    <cofactor evidence="2 7 8">
        <name>Mg(2+)</name>
        <dbReference type="ChEBI" id="CHEBI:18420"/>
    </cofactor>
</comment>
<evidence type="ECO:0000256" key="6">
    <source>
        <dbReference type="ARBA" id="ARBA00022842"/>
    </source>
</evidence>
<evidence type="ECO:0000313" key="9">
    <source>
        <dbReference type="EMBL" id="CCG99471.1"/>
    </source>
</evidence>
<dbReference type="EMBL" id="HE796683">
    <property type="protein sequence ID" value="CCG99471.1"/>
    <property type="molecule type" value="Genomic_DNA"/>
</dbReference>
<keyword evidence="4 7" id="KW-0479">Metal-binding</keyword>
<dbReference type="InterPro" id="IPR022337">
    <property type="entry name" value="Inositol_monophosphatase_SuhB"/>
</dbReference>
<dbReference type="InterPro" id="IPR033942">
    <property type="entry name" value="IMPase"/>
</dbReference>
<dbReference type="KEGG" id="fae:FAES_1461"/>
<gene>
    <name evidence="9" type="ORF">FAES_1461</name>
</gene>
<dbReference type="OrthoDB" id="9772456at2"/>
<dbReference type="SUPFAM" id="SSF56655">
    <property type="entry name" value="Carbohydrate phosphatase"/>
    <property type="match status" value="1"/>
</dbReference>
<evidence type="ECO:0000256" key="8">
    <source>
        <dbReference type="RuleBase" id="RU364068"/>
    </source>
</evidence>
<dbReference type="HOGENOM" id="CLU_044118_0_0_10"/>
<dbReference type="GO" id="GO:0046872">
    <property type="term" value="F:metal ion binding"/>
    <property type="evidence" value="ECO:0007669"/>
    <property type="project" value="UniProtKB-KW"/>
</dbReference>
<evidence type="ECO:0000313" key="10">
    <source>
        <dbReference type="Proteomes" id="UP000011058"/>
    </source>
</evidence>
<dbReference type="InterPro" id="IPR020550">
    <property type="entry name" value="Inositol_monophosphatase_CS"/>
</dbReference>
<evidence type="ECO:0000256" key="3">
    <source>
        <dbReference type="ARBA" id="ARBA00009759"/>
    </source>
</evidence>
<dbReference type="AlphaFoldDB" id="I0K5R8"/>
<dbReference type="Gene3D" id="3.40.190.80">
    <property type="match status" value="1"/>
</dbReference>
<feature type="binding site" evidence="7">
    <location>
        <position position="95"/>
    </location>
    <ligand>
        <name>Mg(2+)</name>
        <dbReference type="ChEBI" id="CHEBI:18420"/>
        <label>1</label>
        <note>catalytic</note>
    </ligand>
</feature>
<keyword evidence="6 7" id="KW-0460">Magnesium</keyword>
<dbReference type="eggNOG" id="COG0483">
    <property type="taxonomic scope" value="Bacteria"/>
</dbReference>
<dbReference type="CDD" id="cd01639">
    <property type="entry name" value="IMPase"/>
    <property type="match status" value="1"/>
</dbReference>
<dbReference type="PRINTS" id="PR00377">
    <property type="entry name" value="IMPHPHTASES"/>
</dbReference>
<evidence type="ECO:0000256" key="5">
    <source>
        <dbReference type="ARBA" id="ARBA00022801"/>
    </source>
</evidence>
<dbReference type="FunFam" id="3.30.540.10:FF:000003">
    <property type="entry name" value="Inositol-1-monophosphatase"/>
    <property type="match status" value="1"/>
</dbReference>
<evidence type="ECO:0000256" key="1">
    <source>
        <dbReference type="ARBA" id="ARBA00001033"/>
    </source>
</evidence>
<dbReference type="GO" id="GO:0006020">
    <property type="term" value="P:inositol metabolic process"/>
    <property type="evidence" value="ECO:0007669"/>
    <property type="project" value="TreeGrafter"/>
</dbReference>
<dbReference type="EC" id="3.1.3.25" evidence="8"/>
<dbReference type="Pfam" id="PF00459">
    <property type="entry name" value="Inositol_P"/>
    <property type="match status" value="1"/>
</dbReference>
<evidence type="ECO:0000256" key="4">
    <source>
        <dbReference type="ARBA" id="ARBA00022723"/>
    </source>
</evidence>
<protein>
    <recommendedName>
        <fullName evidence="8">Inositol-1-monophosphatase</fullName>
        <ecNumber evidence="8">3.1.3.25</ecNumber>
    </recommendedName>
</protein>
<accession>I0K5R8</accession>
<evidence type="ECO:0000256" key="2">
    <source>
        <dbReference type="ARBA" id="ARBA00001946"/>
    </source>
</evidence>
<keyword evidence="10" id="KW-1185">Reference proteome</keyword>
<feature type="binding site" evidence="7">
    <location>
        <position position="94"/>
    </location>
    <ligand>
        <name>Mg(2+)</name>
        <dbReference type="ChEBI" id="CHEBI:18420"/>
        <label>1</label>
        <note>catalytic</note>
    </ligand>
</feature>
<feature type="binding site" evidence="7">
    <location>
        <position position="225"/>
    </location>
    <ligand>
        <name>Mg(2+)</name>
        <dbReference type="ChEBI" id="CHEBI:18420"/>
        <label>1</label>
        <note>catalytic</note>
    </ligand>
</feature>
<dbReference type="GO" id="GO:0046854">
    <property type="term" value="P:phosphatidylinositol phosphate biosynthetic process"/>
    <property type="evidence" value="ECO:0007669"/>
    <property type="project" value="InterPro"/>
</dbReference>
<evidence type="ECO:0000256" key="7">
    <source>
        <dbReference type="PIRSR" id="PIRSR600760-2"/>
    </source>
</evidence>
<proteinExistence type="inferred from homology"/>
<sequence>MTFPDQFRPRLNAIAREAGAFLLAERQKFSLDAIEYKGLNDLVSYVDKECEKMLVPKLHALLPEAGFITEEGTTEQADRTLGTPTGLNWIIDPLDGTTNFIHGLPIYAVSIGLAQGSHPIAGVVYDPNRDECFSAVEGQGAWLSVNGADEQPMRVSPTQRLADSLIATGFPYYRFEQMQAYLQILEQLMQHTHGLRRMGSAAIDLAYVAAGRFEAFFEYNLKPWDMAAGICLVREAGGIVTDFNGGDTTLFGGDVVSGCAIQPELLGVIDTIWRQ</sequence>
<feature type="binding site" evidence="7">
    <location>
        <position position="70"/>
    </location>
    <ligand>
        <name>Mg(2+)</name>
        <dbReference type="ChEBI" id="CHEBI:18420"/>
        <label>1</label>
        <note>catalytic</note>
    </ligand>
</feature>
<keyword evidence="5 8" id="KW-0378">Hydrolase</keyword>
<dbReference type="InterPro" id="IPR000760">
    <property type="entry name" value="Inositol_monophosphatase-like"/>
</dbReference>
<comment type="similarity">
    <text evidence="3 8">Belongs to the inositol monophosphatase superfamily.</text>
</comment>
<name>I0K5R8_9BACT</name>
<dbReference type="Gene3D" id="3.30.540.10">
    <property type="entry name" value="Fructose-1,6-Bisphosphatase, subunit A, domain 1"/>
    <property type="match status" value="1"/>
</dbReference>
<dbReference type="STRING" id="1166018.FAES_1461"/>
<comment type="catalytic activity">
    <reaction evidence="1 8">
        <text>a myo-inositol phosphate + H2O = myo-inositol + phosphate</text>
        <dbReference type="Rhea" id="RHEA:24056"/>
        <dbReference type="ChEBI" id="CHEBI:15377"/>
        <dbReference type="ChEBI" id="CHEBI:17268"/>
        <dbReference type="ChEBI" id="CHEBI:43474"/>
        <dbReference type="ChEBI" id="CHEBI:84139"/>
        <dbReference type="EC" id="3.1.3.25"/>
    </reaction>
</comment>
<dbReference type="InterPro" id="IPR020583">
    <property type="entry name" value="Inositol_monoP_metal-BS"/>
</dbReference>
<dbReference type="FunFam" id="3.40.190.80:FF:000002">
    <property type="entry name" value="Inositol-1-monophosphatase"/>
    <property type="match status" value="1"/>
</dbReference>
<dbReference type="RefSeq" id="WP_015330570.1">
    <property type="nucleotide sequence ID" value="NC_020054.1"/>
</dbReference>
<dbReference type="GO" id="GO:0007165">
    <property type="term" value="P:signal transduction"/>
    <property type="evidence" value="ECO:0007669"/>
    <property type="project" value="TreeGrafter"/>
</dbReference>
<dbReference type="PATRIC" id="fig|1166018.3.peg.3196"/>
<dbReference type="Proteomes" id="UP000011058">
    <property type="component" value="Chromosome"/>
</dbReference>
<feature type="binding site" evidence="7">
    <location>
        <position position="92"/>
    </location>
    <ligand>
        <name>Mg(2+)</name>
        <dbReference type="ChEBI" id="CHEBI:18420"/>
        <label>1</label>
        <note>catalytic</note>
    </ligand>
</feature>
<reference evidence="9 10" key="1">
    <citation type="journal article" date="2012" name="J. Bacteriol.">
        <title>Genome Sequence of Fibrella aestuarina BUZ 2T, a Filamentous Marine Bacterium.</title>
        <authorList>
            <person name="Filippini M."/>
            <person name="Qi W."/>
            <person name="Blom J."/>
            <person name="Goesmann A."/>
            <person name="Smits T.H."/>
            <person name="Bagheri H.C."/>
        </authorList>
    </citation>
    <scope>NUCLEOTIDE SEQUENCE [LARGE SCALE GENOMIC DNA]</scope>
    <source>
        <strain evidence="10">BUZ 2T</strain>
    </source>
</reference>
<dbReference type="PROSITE" id="PS00629">
    <property type="entry name" value="IMP_1"/>
    <property type="match status" value="1"/>
</dbReference>
<dbReference type="GO" id="GO:0008934">
    <property type="term" value="F:inositol monophosphate 1-phosphatase activity"/>
    <property type="evidence" value="ECO:0007669"/>
    <property type="project" value="InterPro"/>
</dbReference>
<dbReference type="PRINTS" id="PR01959">
    <property type="entry name" value="SBIMPHPHTASE"/>
</dbReference>
<dbReference type="PROSITE" id="PS00630">
    <property type="entry name" value="IMP_2"/>
    <property type="match status" value="1"/>
</dbReference>
<dbReference type="PANTHER" id="PTHR20854">
    <property type="entry name" value="INOSITOL MONOPHOSPHATASE"/>
    <property type="match status" value="1"/>
</dbReference>